<protein>
    <submittedName>
        <fullName evidence="1">Zinc-dependent metalloprotease</fullName>
    </submittedName>
</protein>
<keyword evidence="2" id="KW-1185">Reference proteome</keyword>
<dbReference type="PANTHER" id="PTHR39420:SF2">
    <property type="entry name" value="HYDROLASE"/>
    <property type="match status" value="1"/>
</dbReference>
<dbReference type="SUPFAM" id="SSF55486">
    <property type="entry name" value="Metalloproteases ('zincins'), catalytic domain"/>
    <property type="match status" value="1"/>
</dbReference>
<accession>A0AA96F6X5</accession>
<dbReference type="PANTHER" id="PTHR39420">
    <property type="match status" value="1"/>
</dbReference>
<evidence type="ECO:0000313" key="1">
    <source>
        <dbReference type="EMBL" id="WNM23912.1"/>
    </source>
</evidence>
<organism evidence="1 2">
    <name type="scientific">Demequina capsici</name>
    <dbReference type="NCBI Taxonomy" id="3075620"/>
    <lineage>
        <taxon>Bacteria</taxon>
        <taxon>Bacillati</taxon>
        <taxon>Actinomycetota</taxon>
        <taxon>Actinomycetes</taxon>
        <taxon>Micrococcales</taxon>
        <taxon>Demequinaceae</taxon>
        <taxon>Demequina</taxon>
    </lineage>
</organism>
<reference evidence="1 2" key="1">
    <citation type="submission" date="2023-09" db="EMBL/GenBank/DDBJ databases">
        <title>Demequina sp. a novel bacteria isolated from Capsicum annuum.</title>
        <authorList>
            <person name="Humaira Z."/>
            <person name="Lee J."/>
            <person name="Cho D."/>
        </authorList>
    </citation>
    <scope>NUCLEOTIDE SEQUENCE [LARGE SCALE GENOMIC DNA]</scope>
    <source>
        <strain evidence="1 2">OYTSA14</strain>
    </source>
</reference>
<keyword evidence="1" id="KW-0482">Metalloprotease</keyword>
<keyword evidence="1" id="KW-0645">Protease</keyword>
<proteinExistence type="predicted"/>
<dbReference type="NCBIfam" id="TIGR03624">
    <property type="entry name" value="putative hydrolase"/>
    <property type="match status" value="1"/>
</dbReference>
<name>A0AA96F6X5_9MICO</name>
<dbReference type="Gene3D" id="1.20.150.30">
    <property type="entry name" value="Zincin-like metallopeptidase, N-terminal domain"/>
    <property type="match status" value="1"/>
</dbReference>
<dbReference type="AlphaFoldDB" id="A0AA96F6X5"/>
<gene>
    <name evidence="1" type="ORF">RN606_11170</name>
</gene>
<dbReference type="GO" id="GO:0008237">
    <property type="term" value="F:metallopeptidase activity"/>
    <property type="evidence" value="ECO:0007669"/>
    <property type="project" value="UniProtKB-KW"/>
</dbReference>
<dbReference type="InterPro" id="IPR042271">
    <property type="entry name" value="Zinicin_2_N"/>
</dbReference>
<sequence>MTDDQTPWMRLLRELFGDDAEEALAELQRMGMDPQALAQASGMGTSPAMMDHVLRQIRTLLSQSAGEDVNWQLAHDVARGLAAQGGDPTVTAHVAAEHRAIVSEAELWLDAATDLDPSRLEPRVWSRAEWVEATLPTWRSLAGPVAVSVSQALGSVLGRDLAGADDPDDPANALLGEQGRAMISSVSPTVCGMHVGQAAGEMAREAFGGTDLGIPLLPEPRVAIVPKAVEDFAHGLEGVDEHEVKAFLALREAAHVRLFQAAPWLQASLHSLIERYSQGIRIDADALDEAVRDAGYGDPAKLQKALTRGIFAPEHSDEQSATLESIETLLALVEGWVQDVTMRAAAPHLASLSQLSEMMRRRRAAGGPAEDTFATLLGLELRPRRMRDAAAMWASLASKAGPSARDEVWSHPDLLPTAEDLEDWSAWVERRVSGDTVDDMDRELERLLGGGGGPEQGDEPAHE</sequence>
<dbReference type="Proteomes" id="UP001304125">
    <property type="component" value="Chromosome"/>
</dbReference>
<evidence type="ECO:0000313" key="2">
    <source>
        <dbReference type="Proteomes" id="UP001304125"/>
    </source>
</evidence>
<keyword evidence="1" id="KW-0378">Hydrolase</keyword>
<dbReference type="InterPro" id="IPR018766">
    <property type="entry name" value="Zinicin_2"/>
</dbReference>
<dbReference type="EMBL" id="CP134879">
    <property type="protein sequence ID" value="WNM23912.1"/>
    <property type="molecule type" value="Genomic_DNA"/>
</dbReference>
<dbReference type="Pfam" id="PF10103">
    <property type="entry name" value="Zincin_2"/>
    <property type="match status" value="1"/>
</dbReference>
<dbReference type="RefSeq" id="WP_313497191.1">
    <property type="nucleotide sequence ID" value="NZ_CP134879.1"/>
</dbReference>